<dbReference type="Proteomes" id="UP000663854">
    <property type="component" value="Unassembled WGS sequence"/>
</dbReference>
<name>A0A816EDZ3_9BILA</name>
<sequence length="106" mass="11796">MVAEPHHAIMNKGWKYDIGNRRDKARTYLISGEDSLEIQDAKTQIEVLTAEIPRSPFKAQAATVPPVIATTAVVFPIKMDIVKNFTLNSQQKCAFTIVTNHLDGDN</sequence>
<dbReference type="EMBL" id="CAJNOL010009937">
    <property type="protein sequence ID" value="CAF1646556.1"/>
    <property type="molecule type" value="Genomic_DNA"/>
</dbReference>
<accession>A0A816EDZ3</accession>
<proteinExistence type="predicted"/>
<organism evidence="2 3">
    <name type="scientific">Rotaria sordida</name>
    <dbReference type="NCBI Taxonomy" id="392033"/>
    <lineage>
        <taxon>Eukaryota</taxon>
        <taxon>Metazoa</taxon>
        <taxon>Spiralia</taxon>
        <taxon>Gnathifera</taxon>
        <taxon>Rotifera</taxon>
        <taxon>Eurotatoria</taxon>
        <taxon>Bdelloidea</taxon>
        <taxon>Philodinida</taxon>
        <taxon>Philodinidae</taxon>
        <taxon>Rotaria</taxon>
    </lineage>
</organism>
<protein>
    <submittedName>
        <fullName evidence="2">Uncharacterized protein</fullName>
    </submittedName>
</protein>
<dbReference type="EMBL" id="CAJNOH010008250">
    <property type="protein sequence ID" value="CAF1476048.1"/>
    <property type="molecule type" value="Genomic_DNA"/>
</dbReference>
<evidence type="ECO:0000313" key="1">
    <source>
        <dbReference type="EMBL" id="CAF1476048.1"/>
    </source>
</evidence>
<gene>
    <name evidence="2" type="ORF">JXQ802_LOCUS53971</name>
    <name evidence="1" type="ORF">PYM288_LOCUS37550</name>
</gene>
<reference evidence="2" key="1">
    <citation type="submission" date="2021-02" db="EMBL/GenBank/DDBJ databases">
        <authorList>
            <person name="Nowell W R."/>
        </authorList>
    </citation>
    <scope>NUCLEOTIDE SEQUENCE</scope>
</reference>
<dbReference type="Proteomes" id="UP000663870">
    <property type="component" value="Unassembled WGS sequence"/>
</dbReference>
<comment type="caution">
    <text evidence="2">The sequence shown here is derived from an EMBL/GenBank/DDBJ whole genome shotgun (WGS) entry which is preliminary data.</text>
</comment>
<keyword evidence="3" id="KW-1185">Reference proteome</keyword>
<evidence type="ECO:0000313" key="2">
    <source>
        <dbReference type="EMBL" id="CAF1646556.1"/>
    </source>
</evidence>
<evidence type="ECO:0000313" key="3">
    <source>
        <dbReference type="Proteomes" id="UP000663870"/>
    </source>
</evidence>
<dbReference type="AlphaFoldDB" id="A0A816EDZ3"/>